<organism evidence="2 3">
    <name type="scientific">Microlunatus soli</name>
    <dbReference type="NCBI Taxonomy" id="630515"/>
    <lineage>
        <taxon>Bacteria</taxon>
        <taxon>Bacillati</taxon>
        <taxon>Actinomycetota</taxon>
        <taxon>Actinomycetes</taxon>
        <taxon>Propionibacteriales</taxon>
        <taxon>Propionibacteriaceae</taxon>
        <taxon>Microlunatus</taxon>
    </lineage>
</organism>
<dbReference type="InterPro" id="IPR037523">
    <property type="entry name" value="VOC_core"/>
</dbReference>
<protein>
    <recommendedName>
        <fullName evidence="1">VOC domain-containing protein</fullName>
    </recommendedName>
</protein>
<dbReference type="InterPro" id="IPR029068">
    <property type="entry name" value="Glyas_Bleomycin-R_OHBP_Dase"/>
</dbReference>
<dbReference type="CDD" id="cd06587">
    <property type="entry name" value="VOC"/>
    <property type="match status" value="1"/>
</dbReference>
<name>A0A1H1YDE7_9ACTN</name>
<keyword evidence="3" id="KW-1185">Reference proteome</keyword>
<dbReference type="SUPFAM" id="SSF54593">
    <property type="entry name" value="Glyoxalase/Bleomycin resistance protein/Dihydroxybiphenyl dioxygenase"/>
    <property type="match status" value="1"/>
</dbReference>
<dbReference type="EMBL" id="LT629772">
    <property type="protein sequence ID" value="SDT19299.1"/>
    <property type="molecule type" value="Genomic_DNA"/>
</dbReference>
<dbReference type="PANTHER" id="PTHR35908:SF1">
    <property type="entry name" value="CONSERVED PROTEIN"/>
    <property type="match status" value="1"/>
</dbReference>
<evidence type="ECO:0000313" key="2">
    <source>
        <dbReference type="EMBL" id="SDT19299.1"/>
    </source>
</evidence>
<dbReference type="RefSeq" id="WP_091527616.1">
    <property type="nucleotide sequence ID" value="NZ_LT629772.1"/>
</dbReference>
<dbReference type="Proteomes" id="UP000199103">
    <property type="component" value="Chromosome I"/>
</dbReference>
<feature type="domain" description="VOC" evidence="1">
    <location>
        <begin position="4"/>
        <end position="116"/>
    </location>
</feature>
<dbReference type="PANTHER" id="PTHR35908">
    <property type="entry name" value="HYPOTHETICAL FUSION PROTEIN"/>
    <property type="match status" value="1"/>
</dbReference>
<dbReference type="STRING" id="630515.SAMN04489812_4515"/>
<evidence type="ECO:0000259" key="1">
    <source>
        <dbReference type="PROSITE" id="PS51819"/>
    </source>
</evidence>
<reference evidence="2 3" key="1">
    <citation type="submission" date="2016-10" db="EMBL/GenBank/DDBJ databases">
        <authorList>
            <person name="de Groot N.N."/>
        </authorList>
    </citation>
    <scope>NUCLEOTIDE SEQUENCE [LARGE SCALE GENOMIC DNA]</scope>
    <source>
        <strain evidence="2 3">DSM 21800</strain>
    </source>
</reference>
<dbReference type="PROSITE" id="PS51819">
    <property type="entry name" value="VOC"/>
    <property type="match status" value="1"/>
</dbReference>
<dbReference type="OrthoDB" id="1645442at2"/>
<sequence length="116" mass="12775">MIGRLHGIVIDCPDPESLATFYQDLLGMIRVQDSPIVIGDSADRPGLCFRQVDNYRPPTWPTGERPQFLHLDARVDDLAEATLRAVQLGATRLDGGGDNFTVLADPIGHPFCLVQF</sequence>
<accession>A0A1H1YDE7</accession>
<dbReference type="Pfam" id="PF18029">
    <property type="entry name" value="Glyoxalase_6"/>
    <property type="match status" value="1"/>
</dbReference>
<dbReference type="AlphaFoldDB" id="A0A1H1YDE7"/>
<proteinExistence type="predicted"/>
<dbReference type="Gene3D" id="3.10.180.10">
    <property type="entry name" value="2,3-Dihydroxybiphenyl 1,2-Dioxygenase, domain 1"/>
    <property type="match status" value="1"/>
</dbReference>
<gene>
    <name evidence="2" type="ORF">SAMN04489812_4515</name>
</gene>
<evidence type="ECO:0000313" key="3">
    <source>
        <dbReference type="Proteomes" id="UP000199103"/>
    </source>
</evidence>
<dbReference type="InterPro" id="IPR041581">
    <property type="entry name" value="Glyoxalase_6"/>
</dbReference>